<gene>
    <name evidence="16" type="ORF">ILP92_17445</name>
</gene>
<feature type="active site" evidence="10">
    <location>
        <position position="43"/>
    </location>
</feature>
<evidence type="ECO:0000256" key="6">
    <source>
        <dbReference type="ARBA" id="ARBA00022679"/>
    </source>
</evidence>
<keyword evidence="5" id="KW-0288">FMN</keyword>
<dbReference type="InterPro" id="IPR036890">
    <property type="entry name" value="HATPase_C_sf"/>
</dbReference>
<protein>
    <recommendedName>
        <fullName evidence="2">histidine kinase</fullName>
        <ecNumber evidence="2">2.7.13.3</ecNumber>
    </recommendedName>
</protein>
<dbReference type="GO" id="GO:0004673">
    <property type="term" value="F:protein histidine kinase activity"/>
    <property type="evidence" value="ECO:0007669"/>
    <property type="project" value="UniProtKB-EC"/>
</dbReference>
<evidence type="ECO:0000313" key="16">
    <source>
        <dbReference type="EMBL" id="MBJ3764523.1"/>
    </source>
</evidence>
<feature type="coiled-coil region" evidence="11">
    <location>
        <begin position="636"/>
        <end position="723"/>
    </location>
</feature>
<dbReference type="SMART" id="SM00138">
    <property type="entry name" value="MeTrc"/>
    <property type="match status" value="1"/>
</dbReference>
<evidence type="ECO:0000256" key="10">
    <source>
        <dbReference type="PROSITE-ProRule" id="PRU00050"/>
    </source>
</evidence>
<keyword evidence="11" id="KW-0175">Coiled coil</keyword>
<keyword evidence="17" id="KW-1185">Reference proteome</keyword>
<organism evidence="16 17">
    <name type="scientific">Palleronia pontilimi</name>
    <dbReference type="NCBI Taxonomy" id="1964209"/>
    <lineage>
        <taxon>Bacteria</taxon>
        <taxon>Pseudomonadati</taxon>
        <taxon>Pseudomonadota</taxon>
        <taxon>Alphaproteobacteria</taxon>
        <taxon>Rhodobacterales</taxon>
        <taxon>Roseobacteraceae</taxon>
        <taxon>Palleronia</taxon>
    </lineage>
</organism>
<dbReference type="CDD" id="cd00130">
    <property type="entry name" value="PAS"/>
    <property type="match status" value="1"/>
</dbReference>
<keyword evidence="8" id="KW-0418">Kinase</keyword>
<dbReference type="SUPFAM" id="SSF53335">
    <property type="entry name" value="S-adenosyl-L-methionine-dependent methyltransferases"/>
    <property type="match status" value="1"/>
</dbReference>
<evidence type="ECO:0000256" key="7">
    <source>
        <dbReference type="ARBA" id="ARBA00022741"/>
    </source>
</evidence>
<evidence type="ECO:0000313" key="17">
    <source>
        <dbReference type="Proteomes" id="UP000642488"/>
    </source>
</evidence>
<dbReference type="Proteomes" id="UP000642488">
    <property type="component" value="Unassembled WGS sequence"/>
</dbReference>
<dbReference type="Pfam" id="PF01339">
    <property type="entry name" value="CheB_methylest"/>
    <property type="match status" value="1"/>
</dbReference>
<feature type="domain" description="PAC" evidence="13">
    <location>
        <begin position="786"/>
        <end position="837"/>
    </location>
</feature>
<evidence type="ECO:0000256" key="4">
    <source>
        <dbReference type="ARBA" id="ARBA00022630"/>
    </source>
</evidence>
<dbReference type="GO" id="GO:0005737">
    <property type="term" value="C:cytoplasm"/>
    <property type="evidence" value="ECO:0007669"/>
    <property type="project" value="InterPro"/>
</dbReference>
<keyword evidence="9" id="KW-0067">ATP-binding</keyword>
<dbReference type="InterPro" id="IPR035909">
    <property type="entry name" value="CheB_C"/>
</dbReference>
<dbReference type="GO" id="GO:0000156">
    <property type="term" value="F:phosphorelay response regulator activity"/>
    <property type="evidence" value="ECO:0007669"/>
    <property type="project" value="InterPro"/>
</dbReference>
<dbReference type="Pfam" id="PF01739">
    <property type="entry name" value="CheR"/>
    <property type="match status" value="1"/>
</dbReference>
<dbReference type="GO" id="GO:0008984">
    <property type="term" value="F:protein-glutamate methylesterase activity"/>
    <property type="evidence" value="ECO:0007669"/>
    <property type="project" value="InterPro"/>
</dbReference>
<keyword evidence="10" id="KW-0378">Hydrolase</keyword>
<sequence>MGSALSVIPVVGIGASAGGFEALKTMIATTAPQTGAAYVIVQHLSPDQKSILHELLQGQTDIPVNQIQDGERIEANRFYVVPPGTVARIESNHLRLVERDTHDALHRPIDSFFKSLASARKRDAYCVVLSGTGSDGSAGLKEVKAAGGFALVQESKGARFPGMPDSAVATGLVDFVLPVEQIAGRLDEIIQHRQHLNRSDEQESLKQDIQSALPRFAERLRAVVGNDFSDYKPGTLVRRIERRMTVLRISEVERFLSILDDEKEAQLLAQEFLIGVTQFFRDPEAFDILREKVIEPLLDRTEGTIRVWVPGCSTGEEAYSLAMLLFEAMETRKQRCVLQVFGTDIDTPSLVAARYGLYSVSAVEKLGEERLEKFFQIENGQYRANPKLREVCVFAPHNLLQDPPFSRLDLISCRNLLIYLSANLQQQVIPRFHFSLRHEGHLFLGPSEGLAGQDDLFDVVDKTHRIFRRNPDAKTSYSALLDTPRRPKALPVDSAALSPQADMALDLSREAMVEREFLRKYAAPFALLSRSGEVQYLSHKMVGLVRPTQGTPSTLIDAYLAPELRLPVRTALSEAEKTGEPMRIENVLVTLPDGRRLFDVEVGPAGSDFILALNEARAFDADDLGDVVGERESADRDMLETENVKLRKQLTATMQEYETSGQELKSTNEELMSMNEELQSSNEELETSREELQSINEELETVNAELQENNSLLTRANSDLKNLFEATDLAVLFLDREFCVRNFTPSTVALFGIRPRDIGRPIADLSSRIDYPDLETDAHKVDETLQSFEREVEIKASGEVYLLRIKPYRTTDNRLDGYVLSFVDITDRKSYEETLKQNERDLARQYAELENLYDTTPVGLSLVSRDLKWVRINESLAEINGFPVEEHIGRELKDLLPDLEHTLEPTYRKIFETGEPVLGMEIEGKTQAAPGEVRNWIADFYPVFQGDKVFAVGACIREVTDQNHMMQRIQMQNDNQKLLLGELQHRVKNTLAQISSISKFLLKGVDDAGAYQARLEDRLAAISRTHDLLTDADWSTAQFSDIIRQEADPYQQEDQERIRVTGPDLTLSAKQALAMGMAIHELTINAAKYGALSVEGGHITVGTKHDASGTGSKARIVWREFNGPPIESQPEHTGFGSVVIERVLESDLSGEVTVEYRREGLYVQVDFELENSNE</sequence>
<dbReference type="InterPro" id="IPR035965">
    <property type="entry name" value="PAS-like_dom_sf"/>
</dbReference>
<dbReference type="InterPro" id="IPR000673">
    <property type="entry name" value="Sig_transdc_resp-reg_Me-estase"/>
</dbReference>
<dbReference type="PANTHER" id="PTHR24422:SF27">
    <property type="entry name" value="PROTEIN-GLUTAMATE O-METHYLTRANSFERASE"/>
    <property type="match status" value="1"/>
</dbReference>
<dbReference type="PROSITE" id="PS50122">
    <property type="entry name" value="CHEB"/>
    <property type="match status" value="1"/>
</dbReference>
<dbReference type="SMART" id="SM00091">
    <property type="entry name" value="PAS"/>
    <property type="match status" value="3"/>
</dbReference>
<feature type="active site" evidence="10">
    <location>
        <position position="16"/>
    </location>
</feature>
<dbReference type="SUPFAM" id="SSF55785">
    <property type="entry name" value="PYP-like sensor domain (PAS domain)"/>
    <property type="match status" value="2"/>
</dbReference>
<feature type="domain" description="CheB-type methylesterase" evidence="14">
    <location>
        <begin position="4"/>
        <end position="193"/>
    </location>
</feature>
<dbReference type="Gene3D" id="3.30.565.10">
    <property type="entry name" value="Histidine kinase-like ATPase, C-terminal domain"/>
    <property type="match status" value="1"/>
</dbReference>
<dbReference type="Pfam" id="PF03705">
    <property type="entry name" value="CheR_N"/>
    <property type="match status" value="1"/>
</dbReference>
<dbReference type="InterPro" id="IPR022641">
    <property type="entry name" value="CheR_N"/>
</dbReference>
<dbReference type="Pfam" id="PF13596">
    <property type="entry name" value="PAS_10"/>
    <property type="match status" value="1"/>
</dbReference>
<comment type="caution">
    <text evidence="16">The sequence shown here is derived from an EMBL/GenBank/DDBJ whole genome shotgun (WGS) entry which is preliminary data.</text>
</comment>
<evidence type="ECO:0000256" key="5">
    <source>
        <dbReference type="ARBA" id="ARBA00022643"/>
    </source>
</evidence>
<dbReference type="InterPro" id="IPR000700">
    <property type="entry name" value="PAS-assoc_C"/>
</dbReference>
<keyword evidence="7" id="KW-0547">Nucleotide-binding</keyword>
<dbReference type="RefSeq" id="WP_198917694.1">
    <property type="nucleotide sequence ID" value="NZ_JAEKPD010000028.1"/>
</dbReference>
<evidence type="ECO:0000256" key="2">
    <source>
        <dbReference type="ARBA" id="ARBA00012438"/>
    </source>
</evidence>
<proteinExistence type="predicted"/>
<dbReference type="AlphaFoldDB" id="A0A934ME17"/>
<dbReference type="PROSITE" id="PS50113">
    <property type="entry name" value="PAC"/>
    <property type="match status" value="1"/>
</dbReference>
<comment type="catalytic activity">
    <reaction evidence="1">
        <text>ATP + protein L-histidine = ADP + protein N-phospho-L-histidine.</text>
        <dbReference type="EC" id="2.7.13.3"/>
    </reaction>
</comment>
<keyword evidence="6" id="KW-0808">Transferase</keyword>
<evidence type="ECO:0000256" key="8">
    <source>
        <dbReference type="ARBA" id="ARBA00022777"/>
    </source>
</evidence>
<dbReference type="InterPro" id="IPR011102">
    <property type="entry name" value="Sig_transdc_His_kinase_HWE"/>
</dbReference>
<feature type="coiled-coil region" evidence="11">
    <location>
        <begin position="828"/>
        <end position="855"/>
    </location>
</feature>
<dbReference type="SUPFAM" id="SSF52738">
    <property type="entry name" value="Methylesterase CheB, C-terminal domain"/>
    <property type="match status" value="1"/>
</dbReference>
<dbReference type="InterPro" id="IPR000014">
    <property type="entry name" value="PAS"/>
</dbReference>
<dbReference type="GO" id="GO:0006935">
    <property type="term" value="P:chemotaxis"/>
    <property type="evidence" value="ECO:0007669"/>
    <property type="project" value="UniProtKB-UniRule"/>
</dbReference>
<dbReference type="EC" id="2.7.13.3" evidence="2"/>
<evidence type="ECO:0000256" key="11">
    <source>
        <dbReference type="SAM" id="Coils"/>
    </source>
</evidence>
<keyword evidence="3" id="KW-0597">Phosphoprotein</keyword>
<evidence type="ECO:0000256" key="1">
    <source>
        <dbReference type="ARBA" id="ARBA00000085"/>
    </source>
</evidence>
<dbReference type="PROSITE" id="PS50123">
    <property type="entry name" value="CHER"/>
    <property type="match status" value="1"/>
</dbReference>
<dbReference type="Pfam" id="PF07536">
    <property type="entry name" value="HWE_HK"/>
    <property type="match status" value="1"/>
</dbReference>
<dbReference type="InterPro" id="IPR029063">
    <property type="entry name" value="SAM-dependent_MTases_sf"/>
</dbReference>
<dbReference type="InterPro" id="IPR022642">
    <property type="entry name" value="CheR_C"/>
</dbReference>
<evidence type="ECO:0000256" key="3">
    <source>
        <dbReference type="ARBA" id="ARBA00022553"/>
    </source>
</evidence>
<name>A0A934ME17_9RHOB</name>
<feature type="active site" evidence="10">
    <location>
        <position position="135"/>
    </location>
</feature>
<dbReference type="GO" id="GO:0008757">
    <property type="term" value="F:S-adenosylmethionine-dependent methyltransferase activity"/>
    <property type="evidence" value="ECO:0007669"/>
    <property type="project" value="InterPro"/>
</dbReference>
<dbReference type="EMBL" id="JAEKPD010000028">
    <property type="protein sequence ID" value="MBJ3764523.1"/>
    <property type="molecule type" value="Genomic_DNA"/>
</dbReference>
<evidence type="ECO:0000259" key="15">
    <source>
        <dbReference type="PROSITE" id="PS50123"/>
    </source>
</evidence>
<dbReference type="Gene3D" id="3.40.50.180">
    <property type="entry name" value="Methylesterase CheB, C-terminal domain"/>
    <property type="match status" value="1"/>
</dbReference>
<dbReference type="Pfam" id="PF08448">
    <property type="entry name" value="PAS_4"/>
    <property type="match status" value="1"/>
</dbReference>
<evidence type="ECO:0000259" key="13">
    <source>
        <dbReference type="PROSITE" id="PS50113"/>
    </source>
</evidence>
<dbReference type="SUPFAM" id="SSF47757">
    <property type="entry name" value="Chemotaxis receptor methyltransferase CheR, N-terminal domain"/>
    <property type="match status" value="1"/>
</dbReference>
<evidence type="ECO:0000256" key="9">
    <source>
        <dbReference type="ARBA" id="ARBA00022840"/>
    </source>
</evidence>
<dbReference type="CDD" id="cd16434">
    <property type="entry name" value="CheB-CheR_fusion"/>
    <property type="match status" value="1"/>
</dbReference>
<evidence type="ECO:0000259" key="12">
    <source>
        <dbReference type="PROSITE" id="PS50112"/>
    </source>
</evidence>
<dbReference type="InterPro" id="IPR013656">
    <property type="entry name" value="PAS_4"/>
</dbReference>
<reference evidence="16" key="1">
    <citation type="submission" date="2020-12" db="EMBL/GenBank/DDBJ databases">
        <title>Bacterial taxonomy.</title>
        <authorList>
            <person name="Pan X."/>
        </authorList>
    </citation>
    <scope>NUCLEOTIDE SEQUENCE</scope>
    <source>
        <strain evidence="16">KCTC 52957</strain>
    </source>
</reference>
<accession>A0A934ME17</accession>
<dbReference type="InterPro" id="IPR050903">
    <property type="entry name" value="Bact_Chemotaxis_MeTrfase"/>
</dbReference>
<dbReference type="PANTHER" id="PTHR24422">
    <property type="entry name" value="CHEMOTAXIS PROTEIN METHYLTRANSFERASE"/>
    <property type="match status" value="1"/>
</dbReference>
<dbReference type="InterPro" id="IPR000780">
    <property type="entry name" value="CheR_MeTrfase"/>
</dbReference>
<dbReference type="Gene3D" id="3.40.50.150">
    <property type="entry name" value="Vaccinia Virus protein VP39"/>
    <property type="match status" value="1"/>
</dbReference>
<dbReference type="Gene3D" id="3.30.450.20">
    <property type="entry name" value="PAS domain"/>
    <property type="match status" value="2"/>
</dbReference>
<dbReference type="PROSITE" id="PS50112">
    <property type="entry name" value="PAS"/>
    <property type="match status" value="1"/>
</dbReference>
<dbReference type="PRINTS" id="PR00996">
    <property type="entry name" value="CHERMTFRASE"/>
</dbReference>
<keyword evidence="4" id="KW-0285">Flavoprotein</keyword>
<dbReference type="NCBIfam" id="TIGR00229">
    <property type="entry name" value="sensory_box"/>
    <property type="match status" value="2"/>
</dbReference>
<feature type="domain" description="PAS" evidence="12">
    <location>
        <begin position="845"/>
        <end position="914"/>
    </location>
</feature>
<feature type="domain" description="CheR-type methyltransferase" evidence="15">
    <location>
        <begin position="215"/>
        <end position="470"/>
    </location>
</feature>
<keyword evidence="10" id="KW-0145">Chemotaxis</keyword>
<evidence type="ECO:0000259" key="14">
    <source>
        <dbReference type="PROSITE" id="PS50122"/>
    </source>
</evidence>
<dbReference type="SMART" id="SM00911">
    <property type="entry name" value="HWE_HK"/>
    <property type="match status" value="1"/>
</dbReference>
<dbReference type="GO" id="GO:0005524">
    <property type="term" value="F:ATP binding"/>
    <property type="evidence" value="ECO:0007669"/>
    <property type="project" value="UniProtKB-KW"/>
</dbReference>